<dbReference type="OrthoDB" id="423732at2759"/>
<proteinExistence type="predicted"/>
<dbReference type="Proteomes" id="UP001152797">
    <property type="component" value="Unassembled WGS sequence"/>
</dbReference>
<keyword evidence="4" id="KW-1185">Reference proteome</keyword>
<dbReference type="InterPro" id="IPR000477">
    <property type="entry name" value="RT_dom"/>
</dbReference>
<accession>A0A9P1CII4</accession>
<evidence type="ECO:0000313" key="4">
    <source>
        <dbReference type="Proteomes" id="UP001152797"/>
    </source>
</evidence>
<name>A0A9P1CII4_9DINO</name>
<gene>
    <name evidence="2" type="ORF">C1SCF055_LOCUS17803</name>
</gene>
<dbReference type="EMBL" id="CAMXCT030001523">
    <property type="protein sequence ID" value="CAL4778163.1"/>
    <property type="molecule type" value="Genomic_DNA"/>
</dbReference>
<organism evidence="2">
    <name type="scientific">Cladocopium goreaui</name>
    <dbReference type="NCBI Taxonomy" id="2562237"/>
    <lineage>
        <taxon>Eukaryota</taxon>
        <taxon>Sar</taxon>
        <taxon>Alveolata</taxon>
        <taxon>Dinophyceae</taxon>
        <taxon>Suessiales</taxon>
        <taxon>Symbiodiniaceae</taxon>
        <taxon>Cladocopium</taxon>
    </lineage>
</organism>
<dbReference type="Pfam" id="PF00078">
    <property type="entry name" value="RVT_1"/>
    <property type="match status" value="1"/>
</dbReference>
<evidence type="ECO:0000313" key="3">
    <source>
        <dbReference type="EMBL" id="CAL4778163.1"/>
    </source>
</evidence>
<evidence type="ECO:0000259" key="1">
    <source>
        <dbReference type="Pfam" id="PF00078"/>
    </source>
</evidence>
<comment type="caution">
    <text evidence="2">The sequence shown here is derived from an EMBL/GenBank/DDBJ whole genome shotgun (WGS) entry which is preliminary data.</text>
</comment>
<dbReference type="InterPro" id="IPR029063">
    <property type="entry name" value="SAM-dependent_MTases_sf"/>
</dbReference>
<protein>
    <recommendedName>
        <fullName evidence="1">Reverse transcriptase domain-containing protein</fullName>
    </recommendedName>
</protein>
<dbReference type="SUPFAM" id="SSF53335">
    <property type="entry name" value="S-adenosyl-L-methionine-dependent methyltransferases"/>
    <property type="match status" value="1"/>
</dbReference>
<dbReference type="EMBL" id="CAMXCT010001523">
    <property type="protein sequence ID" value="CAI3990851.1"/>
    <property type="molecule type" value="Genomic_DNA"/>
</dbReference>
<dbReference type="EMBL" id="CAMXCT020001523">
    <property type="protein sequence ID" value="CAL1144226.1"/>
    <property type="molecule type" value="Genomic_DNA"/>
</dbReference>
<reference evidence="2" key="1">
    <citation type="submission" date="2022-10" db="EMBL/GenBank/DDBJ databases">
        <authorList>
            <person name="Chen Y."/>
            <person name="Dougan E. K."/>
            <person name="Chan C."/>
            <person name="Rhodes N."/>
            <person name="Thang M."/>
        </authorList>
    </citation>
    <scope>NUCLEOTIDE SEQUENCE</scope>
</reference>
<evidence type="ECO:0000313" key="2">
    <source>
        <dbReference type="EMBL" id="CAI3990851.1"/>
    </source>
</evidence>
<reference evidence="3 4" key="2">
    <citation type="submission" date="2024-05" db="EMBL/GenBank/DDBJ databases">
        <authorList>
            <person name="Chen Y."/>
            <person name="Shah S."/>
            <person name="Dougan E. K."/>
            <person name="Thang M."/>
            <person name="Chan C."/>
        </authorList>
    </citation>
    <scope>NUCLEOTIDE SEQUENCE [LARGE SCALE GENOMIC DNA]</scope>
</reference>
<sequence>MSDCRAESLPKTLNLAWNLQCPVVVLECVPEIQSDAEVQQLLRQFALATGYRISQQVLNLQNGWCNRRSRWFCVLTAPLLGLCELKDFPILDQYRTVQDVMPGIRHWPEADHAQIDLNLYELSKFYAYASGGIENLFLRLGEACPTLLHSAGNQLYACACGCRGALSEHRISTRGLFGVLVPLDTPQVHMQRVMQHCRYLHPQEMWALLGGIPGIDVGHNLRLAMAGIGQAVSPMIGLWVLSQVKRHVDVFYGITQPCQPDHVLAAYMKELIGTCRNWWPEPIPPTVPLTAEPEDPIEDVRPTIRVQVRWLSDMSDPVSVACPEGTTGRELLEAEQILTGKAAELMLWQNAQALDLSQPLVDGVEIGVAPKGFEAPWNSSPVVPCCLSPSDVLAECHEQPGRDWNVYAVTSVDQLSQKRASQMTKIEREAILSLQGPVWGDDELLVGLQGIAQHTDHDQHVLVWDPLLLTGLVLSPNDHTWAKLCDMLGPVATVLTAIMVDHHWYPLVWRMDAEVVRLFTCGVVPAHVQVFETLATTMGSLRGVEGQWCNKLVSFVLSGHCGALVLSFAKHLLWGESFPSSLVELECVAKQLRQEFASGLSDLCLRPQLAALGLPVVDQLASLLSEHGVDAGESLARAKDLMQQLGDTHVSAALQANNAWRELKWLANQMRPPLVLIKPSELQRAIEKRGGTFQVGNKRHKRPKGQGKGKHAPSLDASMLRLEPGLFQDQQDQALSQVAVASIGPQVSGVVVLNQAMAEPYLKANRCMSAGALGLFVVDSTVPSVTTLPVSSVRVPLMCTANSEPLLVDGLLYQLGAQHVKRSMPPAGCTVKAVATCVVKALVFRDMTEENWQQVCAHPLRHIFSKVSPLQPCEDDECPGCEAWHQTQQYPVASPVLEAWGKQWMKLNYQYCPSDQAEVFGVHLRLPEVLQCQVQAFSGFQGVFLEPRSLDGKKPSVQFQVIWIAKTDISQLMMQRQSIPAVCGLARMGSKLGLRCQISNAAEVYAKVKPGQTYLPSGNKHSYLVGPFPFGTLKSSVAHALAQSGWVARPVQPVGTHDHLQGLMYRVHAVSPPPSKVLHITHGDVVVTQEGLPPDNMPLVPKVLASPATVAMVTKEHEVDHLQIHDPWAPALKANKAGPVPIQIGNPIEDMEQRVVAAVLAQMPTKGMEVDQDDGQPDRVSQLEQQMKELHSHTQNLGHTVQQHHVEHSQQLQEVHTQLQQQHSQFDAAIQAQACQIQGFHDTFQEQFRQQVVHQQSMLDGMFQKQMNQFESLLTKRARLAGASMVSFAAERKTGQAGVHSGVLLVSSYPARALPRNFDPESFATGRMQVAGMMVGTKRIDQMWISTELQAVLNEVVIAWDKWADHATVEATFKMHGKQQVSQVWRQPHPFPWPTNWDCQLDFDATADPTIAYAQFWQQLETQAQCWNAQQGQFTSRAQCGRAQTLDTQVRKWQGSPPKLGREGEVQPKYFGISLQHARFFRQLRRLQALTQLLRKGLATCNAVTNAQETWRAIRGAAGFPDGFAQWWAQHGIGFTLATPSALPYFLPEFEVVQSLFEGFQSFVKDYEGRLAQRRYQYGTARRREDMNLVFQDCKAEQPPVVDTLLDRVAVDIEEVRPEDSSVVLVRPVELLPGLPVVIHGQAQEVLVHEHDQVWLPSVEGMAPGQVLTQERVVMTDAAILQRFRLTWEPRWNKTSHVAPGQWDQICGFIERALHPLQWPVTPWTSSRLMELICHKKVVSAKGPDGVSQPDLAALPPTAQQAMVKLLNEVEQGLPWPAQVASGFVASLAKNPGAQSVDEYRHVTVYSLLYRVWSSARAKEALRVLAAVVPQSVQGGLPARQARSVWYTTATTAQVLESALVDEVPLRGILMDIRRCFNAIPRYPLWFVLRVLGFPTGVLRAWVAFVSGQTRRFKVRLSTGEPVSSVCGLPEGCALSVFGMVVIDWILDLWLNATQPGIGLHAFIDDWGVLFSSQDQFPAVWQAVLDFTSALDLELDFHKTKVWSTQALARQTLRQRSLQVTLAARNLGAHQNFSKHAWNSTLQARLRNMPDVWTRLRASLSPYCTKLQAVRMLAWPRALHGISVVHLGQTHFKTLRAGVMKAIQANRKGANPMLHMASNSLETDPEAWSILQTLRDAGELGGFDKVDAMLSVFASADLDLPANGPTAVLLARVRRYAAWAVTVAQLGSLNNQEGLLDNVQLMKVVSHCSIDKATSPVEEWAYWHNELTDRAAAKINDTREPLFWETWKGLASALQLSRQLHRAILLVLLKSGRKAHMAEQAKGTMPVPKPKRIALCDAAIFEQLGRQAACSADIQELRPARHR</sequence>
<feature type="domain" description="Reverse transcriptase" evidence="1">
    <location>
        <begin position="1867"/>
        <end position="2004"/>
    </location>
</feature>